<proteinExistence type="predicted"/>
<evidence type="ECO:0000313" key="2">
    <source>
        <dbReference type="Proteomes" id="UP000249829"/>
    </source>
</evidence>
<name>A0A2V5HI18_ASPV1</name>
<keyword evidence="2" id="KW-1185">Reference proteome</keyword>
<accession>A0A2V5HI18</accession>
<dbReference type="Proteomes" id="UP000249829">
    <property type="component" value="Unassembled WGS sequence"/>
</dbReference>
<sequence>MSSQESLVFKEMTSLKVQAKSIEFAQAHDYLPRRQREAWPAIEQAFSKAEEFGCIETAFRVLAGREPTMMGPRWLAEHLKVLSDATTAKLIDMMIDRKLIPRATIDLVTYGIGCGWIGNHDSDGVRLSKYRRRWAEQVQAQEGEHKALQDEYLARWQPVSDFIAQKVTEARDYADGAHGLLTHRYGHNLSGANFGYELQPALTAPPKKDALRGVHPALFVTRILVGLLTNGLSEQAKWFGEEPTDPCWKHE</sequence>
<organism evidence="1 2">
    <name type="scientific">Aspergillus violaceofuscus (strain CBS 115571)</name>
    <dbReference type="NCBI Taxonomy" id="1450538"/>
    <lineage>
        <taxon>Eukaryota</taxon>
        <taxon>Fungi</taxon>
        <taxon>Dikarya</taxon>
        <taxon>Ascomycota</taxon>
        <taxon>Pezizomycotina</taxon>
        <taxon>Eurotiomycetes</taxon>
        <taxon>Eurotiomycetidae</taxon>
        <taxon>Eurotiales</taxon>
        <taxon>Aspergillaceae</taxon>
        <taxon>Aspergillus</taxon>
    </lineage>
</organism>
<reference evidence="1 2" key="1">
    <citation type="submission" date="2018-02" db="EMBL/GenBank/DDBJ databases">
        <title>The genomes of Aspergillus section Nigri reveals drivers in fungal speciation.</title>
        <authorList>
            <consortium name="DOE Joint Genome Institute"/>
            <person name="Vesth T.C."/>
            <person name="Nybo J."/>
            <person name="Theobald S."/>
            <person name="Brandl J."/>
            <person name="Frisvad J.C."/>
            <person name="Nielsen K.F."/>
            <person name="Lyhne E.K."/>
            <person name="Kogle M.E."/>
            <person name="Kuo A."/>
            <person name="Riley R."/>
            <person name="Clum A."/>
            <person name="Nolan M."/>
            <person name="Lipzen A."/>
            <person name="Salamov A."/>
            <person name="Henrissat B."/>
            <person name="Wiebenga A."/>
            <person name="De vries R.P."/>
            <person name="Grigoriev I.V."/>
            <person name="Mortensen U.H."/>
            <person name="Andersen M.R."/>
            <person name="Baker S.E."/>
        </authorList>
    </citation>
    <scope>NUCLEOTIDE SEQUENCE [LARGE SCALE GENOMIC DNA]</scope>
    <source>
        <strain evidence="1 2">CBS 115571</strain>
    </source>
</reference>
<gene>
    <name evidence="1" type="ORF">BO99DRAFT_408698</name>
</gene>
<protein>
    <submittedName>
        <fullName evidence="1">Uncharacterized protein</fullName>
    </submittedName>
</protein>
<evidence type="ECO:0000313" key="1">
    <source>
        <dbReference type="EMBL" id="PYI24075.1"/>
    </source>
</evidence>
<dbReference type="AlphaFoldDB" id="A0A2V5HI18"/>
<dbReference type="EMBL" id="KZ825103">
    <property type="protein sequence ID" value="PYI24075.1"/>
    <property type="molecule type" value="Genomic_DNA"/>
</dbReference>